<evidence type="ECO:0000256" key="1">
    <source>
        <dbReference type="SAM" id="SignalP"/>
    </source>
</evidence>
<evidence type="ECO:0008006" key="4">
    <source>
        <dbReference type="Google" id="ProtNLM"/>
    </source>
</evidence>
<feature type="chain" id="PRO_5022794181" description="PEP-CTERM protein-sorting domain-containing protein" evidence="1">
    <location>
        <begin position="30"/>
        <end position="986"/>
    </location>
</feature>
<dbReference type="AlphaFoldDB" id="A0A5C5VB85"/>
<gene>
    <name evidence="2" type="ORF">KOR34_01580</name>
</gene>
<protein>
    <recommendedName>
        <fullName evidence="4">PEP-CTERM protein-sorting domain-containing protein</fullName>
    </recommendedName>
</protein>
<proteinExistence type="predicted"/>
<keyword evidence="1" id="KW-0732">Signal</keyword>
<evidence type="ECO:0000313" key="2">
    <source>
        <dbReference type="EMBL" id="TWT35270.1"/>
    </source>
</evidence>
<reference evidence="2 3" key="1">
    <citation type="submission" date="2019-02" db="EMBL/GenBank/DDBJ databases">
        <title>Deep-cultivation of Planctomycetes and their phenomic and genomic characterization uncovers novel biology.</title>
        <authorList>
            <person name="Wiegand S."/>
            <person name="Jogler M."/>
            <person name="Boedeker C."/>
            <person name="Pinto D."/>
            <person name="Vollmers J."/>
            <person name="Rivas-Marin E."/>
            <person name="Kohn T."/>
            <person name="Peeters S.H."/>
            <person name="Heuer A."/>
            <person name="Rast P."/>
            <person name="Oberbeckmann S."/>
            <person name="Bunk B."/>
            <person name="Jeske O."/>
            <person name="Meyerdierks A."/>
            <person name="Storesund J.E."/>
            <person name="Kallscheuer N."/>
            <person name="Luecker S."/>
            <person name="Lage O.M."/>
            <person name="Pohl T."/>
            <person name="Merkel B.J."/>
            <person name="Hornburger P."/>
            <person name="Mueller R.-W."/>
            <person name="Bruemmer F."/>
            <person name="Labrenz M."/>
            <person name="Spormann A.M."/>
            <person name="Op Den Camp H."/>
            <person name="Overmann J."/>
            <person name="Amann R."/>
            <person name="Jetten M.S.M."/>
            <person name="Mascher T."/>
            <person name="Medema M.H."/>
            <person name="Devos D.P."/>
            <person name="Kaster A.-K."/>
            <person name="Ovreas L."/>
            <person name="Rohde M."/>
            <person name="Galperin M.Y."/>
            <person name="Jogler C."/>
        </authorList>
    </citation>
    <scope>NUCLEOTIDE SEQUENCE [LARGE SCALE GENOMIC DNA]</scope>
    <source>
        <strain evidence="2 3">KOR34</strain>
    </source>
</reference>
<accession>A0A5C5VB85</accession>
<dbReference type="Proteomes" id="UP000316714">
    <property type="component" value="Unassembled WGS sequence"/>
</dbReference>
<evidence type="ECO:0000313" key="3">
    <source>
        <dbReference type="Proteomes" id="UP000316714"/>
    </source>
</evidence>
<dbReference type="Gene3D" id="1.10.1330.10">
    <property type="entry name" value="Dockerin domain"/>
    <property type="match status" value="2"/>
</dbReference>
<comment type="caution">
    <text evidence="2">The sequence shown here is derived from an EMBL/GenBank/DDBJ whole genome shotgun (WGS) entry which is preliminary data.</text>
</comment>
<keyword evidence="3" id="KW-1185">Reference proteome</keyword>
<dbReference type="InterPro" id="IPR036439">
    <property type="entry name" value="Dockerin_dom_sf"/>
</dbReference>
<organism evidence="2 3">
    <name type="scientific">Posidoniimonas corsicana</name>
    <dbReference type="NCBI Taxonomy" id="1938618"/>
    <lineage>
        <taxon>Bacteria</taxon>
        <taxon>Pseudomonadati</taxon>
        <taxon>Planctomycetota</taxon>
        <taxon>Planctomycetia</taxon>
        <taxon>Pirellulales</taxon>
        <taxon>Lacipirellulaceae</taxon>
        <taxon>Posidoniimonas</taxon>
    </lineage>
</organism>
<feature type="signal peptide" evidence="1">
    <location>
        <begin position="1"/>
        <end position="29"/>
    </location>
</feature>
<dbReference type="InterPro" id="IPR018247">
    <property type="entry name" value="EF_Hand_1_Ca_BS"/>
</dbReference>
<sequence length="986" mass="100963" precursor="true">MMKTSMTARAARQTAVAFFLTIAAGPACWSQGLTYVDADDGFFSLSTNVSPLSAFELSGSVNSTDNLWHLREVPAYEDTTGVQFLYEATGNSAEGGEDVPEVMQTISGLTSGVSYDLYAVYWTNGESWVIQTGTTSGNLTFYDAFGTKANATAGVAAGSAVWSSPPLIDGAAAFTSEDRTAYLGYAGTVVADANGEATLFVDDNPGGGTGSGDRTWWDGAAYIESSFEIAPIAQINRADGTLTLSNDTGQPLEFTSISITSAAAGLDAAEWTTITDNYDQGAAGGVDTDAWEVTAPVDAPLPNFTGALTEIESATGAGGASLASGSSLDLGAVWQDTIYDDVQVALTLASGTTLTLAAQYTGDAHLPGDFDNSGDVTLADYLTLSANLHTDIAGLGQAESYLLGNMNGDGVIDYGDFVAFSNAFPGNLQAAIDAAAAPEPGAVSLLLGAVFAWLTGRRPQRLALAWAVARQNNQQRLLGKACSMRQISTPVLAAAFVALALLPAAQAADVSLNADDGFGASSFNAAGQWSNGQAPAAGNDYFTGDFRVRTPADGGSYTFGGDSLTINNNTELTDGTLFGLSYKGTGAEGTITIDNLILDGGSINHINGTGDIFNLAGSINVVSDSVIFARQGPINVLADVSGSATITNPGSDGAGRTLTFQSSSNTFDGDIINNGRFALAAGANLNFTIGASGVNNSVTGAGAETIYDGVFNLDLSGASSNNGDSWAIAAADNQTFGGNFSIAGFADLGDVWVGDGYLFDTATGVLSVGEGPERLTLRVMSNGQMQIVNDGDSASYDINYYEIRSESGALTTSGWSGIDGGAAPSEVSWEQAGGSDANLLAETNLSGSAAFGPSDSLSLGGGYAGPTADDLEFYYGAPGSDQLVRGYIEFVQSAGLPGDFNSDGIVNAADYTVWRDALGGPDDEDTALGMNGDGSGVVDQGDYNLWRQNYGATSAPEAGATSTPEPASAVLVAVATLAGVRRRRRG</sequence>
<dbReference type="PROSITE" id="PS00018">
    <property type="entry name" value="EF_HAND_1"/>
    <property type="match status" value="1"/>
</dbReference>
<dbReference type="GO" id="GO:0000272">
    <property type="term" value="P:polysaccharide catabolic process"/>
    <property type="evidence" value="ECO:0007669"/>
    <property type="project" value="InterPro"/>
</dbReference>
<dbReference type="EMBL" id="SIHJ01000001">
    <property type="protein sequence ID" value="TWT35270.1"/>
    <property type="molecule type" value="Genomic_DNA"/>
</dbReference>
<name>A0A5C5VB85_9BACT</name>